<comment type="caution">
    <text evidence="2">The sequence shown here is derived from an EMBL/GenBank/DDBJ whole genome shotgun (WGS) entry which is preliminary data.</text>
</comment>
<sequence length="424" mass="48043">MAPFFMRFMPLLLLLLPTAIREYYYPPVATNRRPNDATAIDEVRHPIVLVPGASCSVLEARLTDTYRPSTPRCGAMKGKGWFGLWQNRSEVAEHDYVPCFVEQMSLVYDPDANECRNLPGVETRVPNFGSTVFQRNPEHTDWCLAVLKKELERLGYHDGDTLFGAAYDLRHAPPIPGQSSRVYDRYFWQLMTLVEDASRRQQQQQQGRRKKKVILFGHSMGGMVALEFVRATPPAWREEYIKHLVLVAPLPASSGFTESVKYFVSGSEMLHVPATTAMSLRPMWRTFESVIAAFPSPAVFGDDKPLVVTGRRNYTARDMADLLADVGAAGAVEPFRRLELPKARRYFEPPMVPVTCVNGVGNGDGEGTINLISMLAFDEDMRREPGQRKQYKSIKLHGAQHSNILTQERWLKRVIQEILEANRI</sequence>
<dbReference type="Gramene" id="TVU25460">
    <property type="protein sequence ID" value="TVU25460"/>
    <property type="gene ID" value="EJB05_27956"/>
</dbReference>
<gene>
    <name evidence="2" type="ORF">EJB05_27956</name>
</gene>
<accession>A0A5J9UQZ4</accession>
<dbReference type="AlphaFoldDB" id="A0A5J9UQZ4"/>
<dbReference type="Proteomes" id="UP000324897">
    <property type="component" value="Chromosome 2"/>
</dbReference>
<evidence type="ECO:0000313" key="2">
    <source>
        <dbReference type="EMBL" id="TVU25460.1"/>
    </source>
</evidence>
<evidence type="ECO:0000256" key="1">
    <source>
        <dbReference type="SAM" id="SignalP"/>
    </source>
</evidence>
<evidence type="ECO:0000313" key="3">
    <source>
        <dbReference type="Proteomes" id="UP000324897"/>
    </source>
</evidence>
<name>A0A5J9UQZ4_9POAL</name>
<dbReference type="GO" id="GO:0006629">
    <property type="term" value="P:lipid metabolic process"/>
    <property type="evidence" value="ECO:0007669"/>
    <property type="project" value="InterPro"/>
</dbReference>
<dbReference type="InterPro" id="IPR029058">
    <property type="entry name" value="AB_hydrolase_fold"/>
</dbReference>
<reference evidence="2 3" key="1">
    <citation type="journal article" date="2019" name="Sci. Rep.">
        <title>A high-quality genome of Eragrostis curvula grass provides insights into Poaceae evolution and supports new strategies to enhance forage quality.</title>
        <authorList>
            <person name="Carballo J."/>
            <person name="Santos B.A.C.M."/>
            <person name="Zappacosta D."/>
            <person name="Garbus I."/>
            <person name="Selva J.P."/>
            <person name="Gallo C.A."/>
            <person name="Diaz A."/>
            <person name="Albertini E."/>
            <person name="Caccamo M."/>
            <person name="Echenique V."/>
        </authorList>
    </citation>
    <scope>NUCLEOTIDE SEQUENCE [LARGE SCALE GENOMIC DNA]</scope>
    <source>
        <strain evidence="3">cv. Victoria</strain>
        <tissue evidence="2">Leaf</tissue>
    </source>
</reference>
<dbReference type="InterPro" id="IPR003386">
    <property type="entry name" value="LACT/PDAT_acylTrfase"/>
</dbReference>
<dbReference type="OrthoDB" id="599078at2759"/>
<dbReference type="SUPFAM" id="SSF53474">
    <property type="entry name" value="alpha/beta-Hydrolases"/>
    <property type="match status" value="1"/>
</dbReference>
<dbReference type="PANTHER" id="PTHR11440">
    <property type="entry name" value="LECITHIN-CHOLESTEROL ACYLTRANSFERASE-RELATED"/>
    <property type="match status" value="1"/>
</dbReference>
<keyword evidence="1" id="KW-0732">Signal</keyword>
<evidence type="ECO:0008006" key="4">
    <source>
        <dbReference type="Google" id="ProtNLM"/>
    </source>
</evidence>
<dbReference type="EMBL" id="RWGY01000013">
    <property type="protein sequence ID" value="TVU25460.1"/>
    <property type="molecule type" value="Genomic_DNA"/>
</dbReference>
<dbReference type="GO" id="GO:0008374">
    <property type="term" value="F:O-acyltransferase activity"/>
    <property type="evidence" value="ECO:0007669"/>
    <property type="project" value="InterPro"/>
</dbReference>
<proteinExistence type="predicted"/>
<feature type="signal peptide" evidence="1">
    <location>
        <begin position="1"/>
        <end position="21"/>
    </location>
</feature>
<dbReference type="Pfam" id="PF02450">
    <property type="entry name" value="LCAT"/>
    <property type="match status" value="1"/>
</dbReference>
<keyword evidence="3" id="KW-1185">Reference proteome</keyword>
<organism evidence="2 3">
    <name type="scientific">Eragrostis curvula</name>
    <name type="common">weeping love grass</name>
    <dbReference type="NCBI Taxonomy" id="38414"/>
    <lineage>
        <taxon>Eukaryota</taxon>
        <taxon>Viridiplantae</taxon>
        <taxon>Streptophyta</taxon>
        <taxon>Embryophyta</taxon>
        <taxon>Tracheophyta</taxon>
        <taxon>Spermatophyta</taxon>
        <taxon>Magnoliopsida</taxon>
        <taxon>Liliopsida</taxon>
        <taxon>Poales</taxon>
        <taxon>Poaceae</taxon>
        <taxon>PACMAD clade</taxon>
        <taxon>Chloridoideae</taxon>
        <taxon>Eragrostideae</taxon>
        <taxon>Eragrostidinae</taxon>
        <taxon>Eragrostis</taxon>
    </lineage>
</organism>
<feature type="chain" id="PRO_5023898338" description="AB hydrolase-1 domain-containing protein" evidence="1">
    <location>
        <begin position="22"/>
        <end position="424"/>
    </location>
</feature>
<dbReference type="Gene3D" id="3.40.50.1820">
    <property type="entry name" value="alpha/beta hydrolase"/>
    <property type="match status" value="1"/>
</dbReference>
<protein>
    <recommendedName>
        <fullName evidence="4">AB hydrolase-1 domain-containing protein</fullName>
    </recommendedName>
</protein>